<evidence type="ECO:0000259" key="10">
    <source>
        <dbReference type="Pfam" id="PF00768"/>
    </source>
</evidence>
<dbReference type="InterPro" id="IPR001967">
    <property type="entry name" value="Peptidase_S11_N"/>
</dbReference>
<evidence type="ECO:0000256" key="8">
    <source>
        <dbReference type="PIRSR" id="PIRSR618044-2"/>
    </source>
</evidence>
<evidence type="ECO:0000256" key="5">
    <source>
        <dbReference type="ARBA" id="ARBA00022984"/>
    </source>
</evidence>
<feature type="domain" description="Peptidase S11 D-alanyl-D-alanine carboxypeptidase A N-terminal" evidence="10">
    <location>
        <begin position="56"/>
        <end position="279"/>
    </location>
</feature>
<dbReference type="Pfam" id="PF00768">
    <property type="entry name" value="Peptidase_S11"/>
    <property type="match status" value="1"/>
</dbReference>
<evidence type="ECO:0000256" key="9">
    <source>
        <dbReference type="RuleBase" id="RU004016"/>
    </source>
</evidence>
<keyword evidence="3" id="KW-0378">Hydrolase</keyword>
<evidence type="ECO:0000313" key="12">
    <source>
        <dbReference type="Proteomes" id="UP000179013"/>
    </source>
</evidence>
<evidence type="ECO:0000256" key="2">
    <source>
        <dbReference type="ARBA" id="ARBA00022729"/>
    </source>
</evidence>
<evidence type="ECO:0000256" key="6">
    <source>
        <dbReference type="ARBA" id="ARBA00023316"/>
    </source>
</evidence>
<gene>
    <name evidence="11" type="ORF">A2V80_03560</name>
</gene>
<keyword evidence="5" id="KW-0573">Peptidoglycan synthesis</keyword>
<protein>
    <recommendedName>
        <fullName evidence="10">Peptidase S11 D-alanyl-D-alanine carboxypeptidase A N-terminal domain-containing protein</fullName>
    </recommendedName>
</protein>
<dbReference type="PANTHER" id="PTHR21581:SF6">
    <property type="entry name" value="TRAFFICKING PROTEIN PARTICLE COMPLEX SUBUNIT 12"/>
    <property type="match status" value="1"/>
</dbReference>
<evidence type="ECO:0000256" key="3">
    <source>
        <dbReference type="ARBA" id="ARBA00022801"/>
    </source>
</evidence>
<dbReference type="GO" id="GO:0006508">
    <property type="term" value="P:proteolysis"/>
    <property type="evidence" value="ECO:0007669"/>
    <property type="project" value="InterPro"/>
</dbReference>
<dbReference type="InterPro" id="IPR018044">
    <property type="entry name" value="Peptidase_S11"/>
</dbReference>
<dbReference type="InterPro" id="IPR012338">
    <property type="entry name" value="Beta-lactam/transpept-like"/>
</dbReference>
<dbReference type="GO" id="GO:0071555">
    <property type="term" value="P:cell wall organization"/>
    <property type="evidence" value="ECO:0007669"/>
    <property type="project" value="UniProtKB-KW"/>
</dbReference>
<dbReference type="PRINTS" id="PR00725">
    <property type="entry name" value="DADACBPTASE1"/>
</dbReference>
<keyword evidence="4" id="KW-0133">Cell shape</keyword>
<evidence type="ECO:0000256" key="1">
    <source>
        <dbReference type="ARBA" id="ARBA00007164"/>
    </source>
</evidence>
<organism evidence="11 12">
    <name type="scientific">Candidatus Woesebacteria bacterium RBG_16_39_8b</name>
    <dbReference type="NCBI Taxonomy" id="1802482"/>
    <lineage>
        <taxon>Bacteria</taxon>
        <taxon>Candidatus Woeseibacteriota</taxon>
    </lineage>
</organism>
<keyword evidence="2" id="KW-0732">Signal</keyword>
<dbReference type="GO" id="GO:0009002">
    <property type="term" value="F:serine-type D-Ala-D-Ala carboxypeptidase activity"/>
    <property type="evidence" value="ECO:0007669"/>
    <property type="project" value="InterPro"/>
</dbReference>
<sequence>MKIIWLSFLTFVIVVASVLTTSNITHENVFVDNQVLSASSSVQARLIKVPYIMTDSFPVFSAQAVLAVDLDSDAVLYEKNPDLPLLPASTTKIVTALVAMDNYSPNTVVTINNIEKIGQSMNLVTGEEISVDSLLRGLLIASANDAAEALAHDFPGGRSAFIQKMNEKAEELNLENTYFINPSGLDAIGHISTARDLVRVSEVAMELPYFAEIVGTKETLVSSIDGNFKHNLVNINELLGQIDGVLGVKTGWTENARENLVTYIERDGRRLMLAVLGSQDRFGETKELIEWIYGSYRWQEVTIQN</sequence>
<feature type="active site" description="Proton acceptor" evidence="7">
    <location>
        <position position="92"/>
    </location>
</feature>
<proteinExistence type="inferred from homology"/>
<dbReference type="GO" id="GO:0008360">
    <property type="term" value="P:regulation of cell shape"/>
    <property type="evidence" value="ECO:0007669"/>
    <property type="project" value="UniProtKB-KW"/>
</dbReference>
<dbReference type="PANTHER" id="PTHR21581">
    <property type="entry name" value="D-ALANYL-D-ALANINE CARBOXYPEPTIDASE"/>
    <property type="match status" value="1"/>
</dbReference>
<keyword evidence="6" id="KW-0961">Cell wall biogenesis/degradation</keyword>
<reference evidence="11 12" key="1">
    <citation type="journal article" date="2016" name="Nat. Commun.">
        <title>Thousands of microbial genomes shed light on interconnected biogeochemical processes in an aquifer system.</title>
        <authorList>
            <person name="Anantharaman K."/>
            <person name="Brown C.T."/>
            <person name="Hug L.A."/>
            <person name="Sharon I."/>
            <person name="Castelle C.J."/>
            <person name="Probst A.J."/>
            <person name="Thomas B.C."/>
            <person name="Singh A."/>
            <person name="Wilkins M.J."/>
            <person name="Karaoz U."/>
            <person name="Brodie E.L."/>
            <person name="Williams K.H."/>
            <person name="Hubbard S.S."/>
            <person name="Banfield J.F."/>
        </authorList>
    </citation>
    <scope>NUCLEOTIDE SEQUENCE [LARGE SCALE GENOMIC DNA]</scope>
</reference>
<comment type="caution">
    <text evidence="11">The sequence shown here is derived from an EMBL/GenBank/DDBJ whole genome shotgun (WGS) entry which is preliminary data.</text>
</comment>
<dbReference type="Proteomes" id="UP000179013">
    <property type="component" value="Unassembled WGS sequence"/>
</dbReference>
<feature type="active site" description="Acyl-ester intermediate" evidence="7">
    <location>
        <position position="89"/>
    </location>
</feature>
<dbReference type="GO" id="GO:0009252">
    <property type="term" value="P:peptidoglycan biosynthetic process"/>
    <property type="evidence" value="ECO:0007669"/>
    <property type="project" value="UniProtKB-KW"/>
</dbReference>
<accession>A0A1F7XC10</accession>
<name>A0A1F7XC10_9BACT</name>
<evidence type="ECO:0000256" key="4">
    <source>
        <dbReference type="ARBA" id="ARBA00022960"/>
    </source>
</evidence>
<feature type="binding site" evidence="8">
    <location>
        <position position="249"/>
    </location>
    <ligand>
        <name>substrate</name>
    </ligand>
</feature>
<dbReference type="SUPFAM" id="SSF56601">
    <property type="entry name" value="beta-lactamase/transpeptidase-like"/>
    <property type="match status" value="1"/>
</dbReference>
<dbReference type="AlphaFoldDB" id="A0A1F7XC10"/>
<evidence type="ECO:0000313" key="11">
    <source>
        <dbReference type="EMBL" id="OGM12574.1"/>
    </source>
</evidence>
<comment type="similarity">
    <text evidence="1 9">Belongs to the peptidase S11 family.</text>
</comment>
<evidence type="ECO:0000256" key="7">
    <source>
        <dbReference type="PIRSR" id="PIRSR618044-1"/>
    </source>
</evidence>
<dbReference type="Gene3D" id="3.40.710.10">
    <property type="entry name" value="DD-peptidase/beta-lactamase superfamily"/>
    <property type="match status" value="1"/>
</dbReference>
<feature type="active site" evidence="7">
    <location>
        <position position="142"/>
    </location>
</feature>
<dbReference type="EMBL" id="MGFU01000031">
    <property type="protein sequence ID" value="OGM12574.1"/>
    <property type="molecule type" value="Genomic_DNA"/>
</dbReference>